<protein>
    <submittedName>
        <fullName evidence="1">Uncharacterized protein</fullName>
    </submittedName>
</protein>
<name>A0AAX4MX78_9CAUD</name>
<proteinExistence type="predicted"/>
<reference evidence="1 2" key="1">
    <citation type="submission" date="2024-03" db="EMBL/GenBank/DDBJ databases">
        <title>Isolation and characterization of a phage collection against Pseudomonas putida.</title>
        <authorList>
            <person name="Brauer A."/>
            <person name="Rosendahl S."/>
            <person name="Kangsep A."/>
            <person name="Rikberg R."/>
            <person name="Lewanczyk A.C."/>
            <person name="Horak R."/>
            <person name="Tamman H."/>
        </authorList>
    </citation>
    <scope>NUCLEOTIDE SEQUENCE [LARGE SCALE GENOMIC DNA]</scope>
</reference>
<organism evidence="1 2">
    <name type="scientific">Pseudomonas phage vB_PpuM-NoPa</name>
    <dbReference type="NCBI Taxonomy" id="3132619"/>
    <lineage>
        <taxon>Viruses</taxon>
        <taxon>Duplodnaviria</taxon>
        <taxon>Heunggongvirae</taxon>
        <taxon>Uroviricota</taxon>
        <taxon>Caudoviricetes</taxon>
        <taxon>Vandenendeviridae</taxon>
        <taxon>Gorskivirinae</taxon>
        <taxon>Tartuvirus</taxon>
        <taxon>Tartuvirus nopa</taxon>
    </lineage>
</organism>
<sequence>MSMQDVVHDLLLEHGYDSPKDRVVDMICHIIPKSIKAEAAEWGWSNTYVKESIYAWMKTNVQRGND</sequence>
<gene>
    <name evidence="1" type="ORF">NoPa_00037</name>
</gene>
<accession>A0AAX4MX78</accession>
<dbReference type="Proteomes" id="UP001480661">
    <property type="component" value="Segment"/>
</dbReference>
<evidence type="ECO:0000313" key="1">
    <source>
        <dbReference type="EMBL" id="WYV99376.1"/>
    </source>
</evidence>
<keyword evidence="2" id="KW-1185">Reference proteome</keyword>
<dbReference type="EMBL" id="PP496415">
    <property type="protein sequence ID" value="WYV99376.1"/>
    <property type="molecule type" value="Genomic_DNA"/>
</dbReference>
<evidence type="ECO:0000313" key="2">
    <source>
        <dbReference type="Proteomes" id="UP001480661"/>
    </source>
</evidence>